<keyword evidence="12" id="KW-1185">Reference proteome</keyword>
<dbReference type="PIRSF" id="PIRSF005586">
    <property type="entry name" value="RNApol_RpoM"/>
    <property type="match status" value="1"/>
</dbReference>
<dbReference type="GO" id="GO:0000428">
    <property type="term" value="C:DNA-directed RNA polymerase complex"/>
    <property type="evidence" value="ECO:0007669"/>
    <property type="project" value="UniProtKB-KW"/>
</dbReference>
<evidence type="ECO:0000256" key="1">
    <source>
        <dbReference type="ARBA" id="ARBA00004604"/>
    </source>
</evidence>
<protein>
    <recommendedName>
        <fullName evidence="7">DNA-directed RNA polymerase subunit</fullName>
    </recommendedName>
</protein>
<feature type="binding site" evidence="8">
    <location>
        <position position="84"/>
    </location>
    <ligand>
        <name>Zn(2+)</name>
        <dbReference type="ChEBI" id="CHEBI:29105"/>
        <label>2</label>
    </ligand>
</feature>
<feature type="binding site" evidence="8">
    <location>
        <position position="29"/>
    </location>
    <ligand>
        <name>Zn(2+)</name>
        <dbReference type="ChEBI" id="CHEBI:29105"/>
        <label>1</label>
    </ligand>
</feature>
<comment type="caution">
    <text evidence="11">The sequence shown here is derived from an EMBL/GenBank/DDBJ whole genome shotgun (WGS) entry which is preliminary data.</text>
</comment>
<feature type="binding site" evidence="8">
    <location>
        <position position="81"/>
    </location>
    <ligand>
        <name>Zn(2+)</name>
        <dbReference type="ChEBI" id="CHEBI:29105"/>
        <label>2</label>
    </ligand>
</feature>
<organism evidence="11 12">
    <name type="scientific">Ilex paraguariensis</name>
    <name type="common">yerba mate</name>
    <dbReference type="NCBI Taxonomy" id="185542"/>
    <lineage>
        <taxon>Eukaryota</taxon>
        <taxon>Viridiplantae</taxon>
        <taxon>Streptophyta</taxon>
        <taxon>Embryophyta</taxon>
        <taxon>Tracheophyta</taxon>
        <taxon>Spermatophyta</taxon>
        <taxon>Magnoliopsida</taxon>
        <taxon>eudicotyledons</taxon>
        <taxon>Gunneridae</taxon>
        <taxon>Pentapetalae</taxon>
        <taxon>asterids</taxon>
        <taxon>campanulids</taxon>
        <taxon>Aquifoliales</taxon>
        <taxon>Aquifoliaceae</taxon>
        <taxon>Ilex</taxon>
    </lineage>
</organism>
<dbReference type="CDD" id="cd10507">
    <property type="entry name" value="Zn-ribbon_RPA12"/>
    <property type="match status" value="1"/>
</dbReference>
<evidence type="ECO:0000259" key="10">
    <source>
        <dbReference type="PROSITE" id="PS51133"/>
    </source>
</evidence>
<dbReference type="Gene3D" id="2.20.25.10">
    <property type="match status" value="1"/>
</dbReference>
<dbReference type="PANTHER" id="PTHR11239">
    <property type="entry name" value="DNA-DIRECTED RNA POLYMERASE"/>
    <property type="match status" value="1"/>
</dbReference>
<name>A0ABC8U9F6_9AQUA</name>
<gene>
    <name evidence="11" type="ORF">ILEXP_LOCUS48320</name>
</gene>
<feature type="binding site" evidence="8">
    <location>
        <position position="15"/>
    </location>
    <ligand>
        <name>Zn(2+)</name>
        <dbReference type="ChEBI" id="CHEBI:29105"/>
        <label>1</label>
    </ligand>
</feature>
<keyword evidence="2 7" id="KW-0240">DNA-directed RNA polymerase</keyword>
<dbReference type="SMART" id="SM00440">
    <property type="entry name" value="ZnF_C2C2"/>
    <property type="match status" value="1"/>
</dbReference>
<feature type="binding site" evidence="8">
    <location>
        <position position="12"/>
    </location>
    <ligand>
        <name>Zn(2+)</name>
        <dbReference type="ChEBI" id="CHEBI:29105"/>
        <label>1</label>
    </ligand>
</feature>
<dbReference type="Pfam" id="PF01096">
    <property type="entry name" value="Zn_ribbon_TFIIS"/>
    <property type="match status" value="1"/>
</dbReference>
<evidence type="ECO:0000256" key="4">
    <source>
        <dbReference type="ARBA" id="ARBA00022771"/>
    </source>
</evidence>
<dbReference type="EMBL" id="CAUOFW020007279">
    <property type="protein sequence ID" value="CAK9178399.1"/>
    <property type="molecule type" value="Genomic_DNA"/>
</dbReference>
<dbReference type="GO" id="GO:0008270">
    <property type="term" value="F:zinc ion binding"/>
    <property type="evidence" value="ECO:0007669"/>
    <property type="project" value="UniProtKB-KW"/>
</dbReference>
<keyword evidence="6 7" id="KW-0539">Nucleus</keyword>
<accession>A0ABC8U9F6</accession>
<dbReference type="SUPFAM" id="SSF57783">
    <property type="entry name" value="Zinc beta-ribbon"/>
    <property type="match status" value="1"/>
</dbReference>
<evidence type="ECO:0000256" key="8">
    <source>
        <dbReference type="PIRSR" id="PIRSR005586-1"/>
    </source>
</evidence>
<keyword evidence="4 9" id="KW-0863">Zinc-finger</keyword>
<dbReference type="InterPro" id="IPR012164">
    <property type="entry name" value="Rpa12/Rpb9/Rpc10/TFS"/>
</dbReference>
<proteinExistence type="inferred from homology"/>
<evidence type="ECO:0000256" key="6">
    <source>
        <dbReference type="ARBA" id="ARBA00023242"/>
    </source>
</evidence>
<evidence type="ECO:0000256" key="3">
    <source>
        <dbReference type="ARBA" id="ARBA00022723"/>
    </source>
</evidence>
<dbReference type="AlphaFoldDB" id="A0ABC8U9F6"/>
<evidence type="ECO:0000313" key="11">
    <source>
        <dbReference type="EMBL" id="CAK9178399.1"/>
    </source>
</evidence>
<dbReference type="InterPro" id="IPR034004">
    <property type="entry name" value="Zn_ribbon_RPA12_C"/>
</dbReference>
<dbReference type="PANTHER" id="PTHR11239:SF14">
    <property type="entry name" value="DNA-DIRECTED RNA POLYMERASE I SUBUNIT RPA12"/>
    <property type="match status" value="1"/>
</dbReference>
<keyword evidence="3 8" id="KW-0479">Metal-binding</keyword>
<reference evidence="11 12" key="1">
    <citation type="submission" date="2024-02" db="EMBL/GenBank/DDBJ databases">
        <authorList>
            <person name="Vignale AGUSTIN F."/>
            <person name="Sosa J E."/>
            <person name="Modenutti C."/>
        </authorList>
    </citation>
    <scope>NUCLEOTIDE SEQUENCE [LARGE SCALE GENOMIC DNA]</scope>
</reference>
<feature type="domain" description="TFIIS-type" evidence="10">
    <location>
        <begin position="77"/>
        <end position="118"/>
    </location>
</feature>
<evidence type="ECO:0000313" key="12">
    <source>
        <dbReference type="Proteomes" id="UP001642360"/>
    </source>
</evidence>
<evidence type="ECO:0000256" key="5">
    <source>
        <dbReference type="ARBA" id="ARBA00022833"/>
    </source>
</evidence>
<dbReference type="InterPro" id="IPR001222">
    <property type="entry name" value="Znf_TFIIS"/>
</dbReference>
<evidence type="ECO:0000256" key="7">
    <source>
        <dbReference type="PIRNR" id="PIRNR005586"/>
    </source>
</evidence>
<comment type="similarity">
    <text evidence="7">Belongs to the archaeal rpoM/eukaryotic RPA12/RPB9/RPC11 RNA polymerase family.</text>
</comment>
<keyword evidence="7" id="KW-0804">Transcription</keyword>
<dbReference type="Proteomes" id="UP001642360">
    <property type="component" value="Unassembled WGS sequence"/>
</dbReference>
<feature type="binding site" evidence="8">
    <location>
        <position position="109"/>
    </location>
    <ligand>
        <name>Zn(2+)</name>
        <dbReference type="ChEBI" id="CHEBI:29105"/>
        <label>2</label>
    </ligand>
</feature>
<feature type="zinc finger region" description="C4-type" evidence="9">
    <location>
        <begin position="12"/>
        <end position="32"/>
    </location>
</feature>
<dbReference type="GO" id="GO:0005730">
    <property type="term" value="C:nucleolus"/>
    <property type="evidence" value="ECO:0007669"/>
    <property type="project" value="UniProtKB-SubCell"/>
</dbReference>
<feature type="binding site" evidence="8">
    <location>
        <position position="32"/>
    </location>
    <ligand>
        <name>Zn(2+)</name>
        <dbReference type="ChEBI" id="CHEBI:29105"/>
        <label>1</label>
    </ligand>
</feature>
<sequence>MAYCHQRDFMFCEMCGTMLSFNSTKYAECPLCKFKRRAKEIAGRETCYTVSGEDIRRELGISSLDDNEEKELESVDYNAKCKNCPRMGLYYKTRQMRSADEGQTIFYRCPACGTQRVENS</sequence>
<evidence type="ECO:0000256" key="9">
    <source>
        <dbReference type="PIRSR" id="PIRSR005586-2"/>
    </source>
</evidence>
<feature type="binding site" evidence="8">
    <location>
        <position position="112"/>
    </location>
    <ligand>
        <name>Zn(2+)</name>
        <dbReference type="ChEBI" id="CHEBI:29105"/>
        <label>2</label>
    </ligand>
</feature>
<dbReference type="PROSITE" id="PS51133">
    <property type="entry name" value="ZF_TFIIS_2"/>
    <property type="match status" value="1"/>
</dbReference>
<keyword evidence="5 8" id="KW-0862">Zinc</keyword>
<comment type="function">
    <text evidence="7">DNA-dependent RNA polymerase catalyzes the transcription of DNA into RNA using the four ribonucleoside triphosphates as substrates.</text>
</comment>
<comment type="subcellular location">
    <subcellularLocation>
        <location evidence="1">Nucleus</location>
        <location evidence="1">Nucleolus</location>
    </subcellularLocation>
</comment>
<evidence type="ECO:0000256" key="2">
    <source>
        <dbReference type="ARBA" id="ARBA00022478"/>
    </source>
</evidence>